<dbReference type="Gene3D" id="2.60.120.1440">
    <property type="match status" value="1"/>
</dbReference>
<dbReference type="Proteomes" id="UP000184164">
    <property type="component" value="Unassembled WGS sequence"/>
</dbReference>
<dbReference type="GO" id="GO:0016989">
    <property type="term" value="F:sigma factor antagonist activity"/>
    <property type="evidence" value="ECO:0007669"/>
    <property type="project" value="TreeGrafter"/>
</dbReference>
<keyword evidence="1" id="KW-1133">Transmembrane helix</keyword>
<dbReference type="PANTHER" id="PTHR30273">
    <property type="entry name" value="PERIPLASMIC SIGNAL SENSOR AND SIGMA FACTOR ACTIVATOR FECR-RELATED"/>
    <property type="match status" value="1"/>
</dbReference>
<feature type="domain" description="FecR protein" evidence="2">
    <location>
        <begin position="118"/>
        <end position="210"/>
    </location>
</feature>
<dbReference type="RefSeq" id="WP_073001258.1">
    <property type="nucleotide sequence ID" value="NZ_FQUM01000004.1"/>
</dbReference>
<gene>
    <name evidence="4" type="ORF">SAMN05444274_104226</name>
</gene>
<evidence type="ECO:0000259" key="2">
    <source>
        <dbReference type="Pfam" id="PF04773"/>
    </source>
</evidence>
<name>A0A1M5A9C4_9BACT</name>
<organism evidence="4 5">
    <name type="scientific">Mariniphaga anaerophila</name>
    <dbReference type="NCBI Taxonomy" id="1484053"/>
    <lineage>
        <taxon>Bacteria</taxon>
        <taxon>Pseudomonadati</taxon>
        <taxon>Bacteroidota</taxon>
        <taxon>Bacteroidia</taxon>
        <taxon>Marinilabiliales</taxon>
        <taxon>Prolixibacteraceae</taxon>
        <taxon>Mariniphaga</taxon>
    </lineage>
</organism>
<evidence type="ECO:0000256" key="1">
    <source>
        <dbReference type="SAM" id="Phobius"/>
    </source>
</evidence>
<dbReference type="Gene3D" id="3.55.50.30">
    <property type="match status" value="1"/>
</dbReference>
<evidence type="ECO:0000313" key="5">
    <source>
        <dbReference type="Proteomes" id="UP000184164"/>
    </source>
</evidence>
<proteinExistence type="predicted"/>
<keyword evidence="1" id="KW-0812">Transmembrane</keyword>
<dbReference type="Pfam" id="PF16344">
    <property type="entry name" value="FecR_C"/>
    <property type="match status" value="1"/>
</dbReference>
<feature type="domain" description="Protein FecR C-terminal" evidence="3">
    <location>
        <begin position="254"/>
        <end position="317"/>
    </location>
</feature>
<dbReference type="InterPro" id="IPR032508">
    <property type="entry name" value="FecR_C"/>
</dbReference>
<dbReference type="AlphaFoldDB" id="A0A1M5A9C4"/>
<accession>A0A1M5A9C4</accession>
<dbReference type="OrthoDB" id="1096949at2"/>
<reference evidence="4 5" key="1">
    <citation type="submission" date="2016-11" db="EMBL/GenBank/DDBJ databases">
        <authorList>
            <person name="Jaros S."/>
            <person name="Januszkiewicz K."/>
            <person name="Wedrychowicz H."/>
        </authorList>
    </citation>
    <scope>NUCLEOTIDE SEQUENCE [LARGE SCALE GENOMIC DNA]</scope>
    <source>
        <strain evidence="4 5">DSM 26910</strain>
    </source>
</reference>
<dbReference type="PIRSF" id="PIRSF018266">
    <property type="entry name" value="FecR"/>
    <property type="match status" value="1"/>
</dbReference>
<dbReference type="InterPro" id="IPR012373">
    <property type="entry name" value="Ferrdict_sens_TM"/>
</dbReference>
<dbReference type="Pfam" id="PF04773">
    <property type="entry name" value="FecR"/>
    <property type="match status" value="1"/>
</dbReference>
<dbReference type="PANTHER" id="PTHR30273:SF2">
    <property type="entry name" value="PROTEIN FECR"/>
    <property type="match status" value="1"/>
</dbReference>
<dbReference type="InterPro" id="IPR006860">
    <property type="entry name" value="FecR"/>
</dbReference>
<evidence type="ECO:0000313" key="4">
    <source>
        <dbReference type="EMBL" id="SHF26472.1"/>
    </source>
</evidence>
<sequence>MRSLFRKYYYSVLRPDEFDKFTDSLSDKKNELIISGLMKSLWEARMKDDEITHSANPELWSRIKEAVLLDKQEAIHRKMKFYVWGLRIAAVLVIILLFGNIFFMQKSEQNKLTTELQTITTPYGAKTSFTLPDSSVVWLNSGSTFSYPLNFDKTRAVTLVGEAYFKVEKSNMPFVVSTGYGDVEVKGTSFNVKAYTDDNAFETTLEEGAVVFKASGTTSGVTLNPGEQMVKAGNGFVTKNVETKYFTSWKDGLLFFNREPFPSFITKLERWYNIKIEYTDPALDELWYTGTLEMESVSEVMEMISKAAPVTYSFNAKTRVFSIKPEENN</sequence>
<dbReference type="STRING" id="1484053.SAMN05444274_104226"/>
<feature type="transmembrane region" description="Helical" evidence="1">
    <location>
        <begin position="81"/>
        <end position="103"/>
    </location>
</feature>
<keyword evidence="1" id="KW-0472">Membrane</keyword>
<dbReference type="EMBL" id="FQUM01000004">
    <property type="protein sequence ID" value="SHF26472.1"/>
    <property type="molecule type" value="Genomic_DNA"/>
</dbReference>
<protein>
    <submittedName>
        <fullName evidence="4">FecR family protein</fullName>
    </submittedName>
</protein>
<evidence type="ECO:0000259" key="3">
    <source>
        <dbReference type="Pfam" id="PF16344"/>
    </source>
</evidence>
<keyword evidence="5" id="KW-1185">Reference proteome</keyword>